<name>A0AAW0GBB8_9APHY</name>
<reference evidence="1 2" key="1">
    <citation type="submission" date="2022-09" db="EMBL/GenBank/DDBJ databases">
        <authorList>
            <person name="Palmer J.M."/>
        </authorList>
    </citation>
    <scope>NUCLEOTIDE SEQUENCE [LARGE SCALE GENOMIC DNA]</scope>
    <source>
        <strain evidence="1 2">DSM 7382</strain>
    </source>
</reference>
<gene>
    <name evidence="1" type="ORF">QCA50_007625</name>
</gene>
<accession>A0AAW0GBB8</accession>
<dbReference type="AlphaFoldDB" id="A0AAW0GBB8"/>
<evidence type="ECO:0008006" key="3">
    <source>
        <dbReference type="Google" id="ProtNLM"/>
    </source>
</evidence>
<comment type="caution">
    <text evidence="1">The sequence shown here is derived from an EMBL/GenBank/DDBJ whole genome shotgun (WGS) entry which is preliminary data.</text>
</comment>
<proteinExistence type="predicted"/>
<dbReference type="Proteomes" id="UP001385951">
    <property type="component" value="Unassembled WGS sequence"/>
</dbReference>
<keyword evidence="2" id="KW-1185">Reference proteome</keyword>
<sequence>MQVELPPKLIDAIIYNFRTDRKTLFYCALVCHGWLDRCRYYLFRQITVTAHPRTPNVNTDNLLDVHTFLVRLRSRRHLAHYVRQVRIERRHTHGGEGQRVALPVIVVMLRMLPELRQLHLIEVLLYPLNNFPLESHRGSFSLARLSLQNVAATSVGSIIDVLSLFASIETLAISHFKGDLGPWRPSEISVSQKMKVARLLTFHVSDVESLAKILDATVEMTEVKHVGFTIAKNMSSSHTNSMLRMMSPIEICSLEFDCRRCYTPSTSPIIEKLMFQPFNALETIRFHIALDKRVDRVDEQWECLISSLTVIPRSSVKTLSIHIHFDSMGRDRLAEMIEFIDPDTKRPSEHLFSLEWSAFTTMVSSMSNLQTLSFHIAFNTIPMEYTARESQEYDAICSSLVKIASREGWQDRLAISRQIGIWESLDGVDRVAPPKTRMLTSRSLYLARCVALHPVLSSGFIPLSRYSFLGKNINV</sequence>
<protein>
    <recommendedName>
        <fullName evidence="3">F-box domain-containing protein</fullName>
    </recommendedName>
</protein>
<evidence type="ECO:0000313" key="2">
    <source>
        <dbReference type="Proteomes" id="UP001385951"/>
    </source>
</evidence>
<evidence type="ECO:0000313" key="1">
    <source>
        <dbReference type="EMBL" id="KAK7688934.1"/>
    </source>
</evidence>
<dbReference type="EMBL" id="JASBNA010000009">
    <property type="protein sequence ID" value="KAK7688934.1"/>
    <property type="molecule type" value="Genomic_DNA"/>
</dbReference>
<organism evidence="1 2">
    <name type="scientific">Cerrena zonata</name>
    <dbReference type="NCBI Taxonomy" id="2478898"/>
    <lineage>
        <taxon>Eukaryota</taxon>
        <taxon>Fungi</taxon>
        <taxon>Dikarya</taxon>
        <taxon>Basidiomycota</taxon>
        <taxon>Agaricomycotina</taxon>
        <taxon>Agaricomycetes</taxon>
        <taxon>Polyporales</taxon>
        <taxon>Cerrenaceae</taxon>
        <taxon>Cerrena</taxon>
    </lineage>
</organism>